<organism evidence="10 11">
    <name type="scientific">Platanthera guangdongensis</name>
    <dbReference type="NCBI Taxonomy" id="2320717"/>
    <lineage>
        <taxon>Eukaryota</taxon>
        <taxon>Viridiplantae</taxon>
        <taxon>Streptophyta</taxon>
        <taxon>Embryophyta</taxon>
        <taxon>Tracheophyta</taxon>
        <taxon>Spermatophyta</taxon>
        <taxon>Magnoliopsida</taxon>
        <taxon>Liliopsida</taxon>
        <taxon>Asparagales</taxon>
        <taxon>Orchidaceae</taxon>
        <taxon>Orchidoideae</taxon>
        <taxon>Orchideae</taxon>
        <taxon>Orchidinae</taxon>
        <taxon>Platanthera</taxon>
    </lineage>
</organism>
<evidence type="ECO:0000313" key="11">
    <source>
        <dbReference type="Proteomes" id="UP001412067"/>
    </source>
</evidence>
<feature type="transmembrane region" description="Helical" evidence="9">
    <location>
        <begin position="342"/>
        <end position="360"/>
    </location>
</feature>
<reference evidence="10 11" key="1">
    <citation type="journal article" date="2022" name="Nat. Plants">
        <title>Genomes of leafy and leafless Platanthera orchids illuminate the evolution of mycoheterotrophy.</title>
        <authorList>
            <person name="Li M.H."/>
            <person name="Liu K.W."/>
            <person name="Li Z."/>
            <person name="Lu H.C."/>
            <person name="Ye Q.L."/>
            <person name="Zhang D."/>
            <person name="Wang J.Y."/>
            <person name="Li Y.F."/>
            <person name="Zhong Z.M."/>
            <person name="Liu X."/>
            <person name="Yu X."/>
            <person name="Liu D.K."/>
            <person name="Tu X.D."/>
            <person name="Liu B."/>
            <person name="Hao Y."/>
            <person name="Liao X.Y."/>
            <person name="Jiang Y.T."/>
            <person name="Sun W.H."/>
            <person name="Chen J."/>
            <person name="Chen Y.Q."/>
            <person name="Ai Y."/>
            <person name="Zhai J.W."/>
            <person name="Wu S.S."/>
            <person name="Zhou Z."/>
            <person name="Hsiao Y.Y."/>
            <person name="Wu W.L."/>
            <person name="Chen Y.Y."/>
            <person name="Lin Y.F."/>
            <person name="Hsu J.L."/>
            <person name="Li C.Y."/>
            <person name="Wang Z.W."/>
            <person name="Zhao X."/>
            <person name="Zhong W.Y."/>
            <person name="Ma X.K."/>
            <person name="Ma L."/>
            <person name="Huang J."/>
            <person name="Chen G.Z."/>
            <person name="Huang M.Z."/>
            <person name="Huang L."/>
            <person name="Peng D.H."/>
            <person name="Luo Y.B."/>
            <person name="Zou S.Q."/>
            <person name="Chen S.P."/>
            <person name="Lan S."/>
            <person name="Tsai W.C."/>
            <person name="Van de Peer Y."/>
            <person name="Liu Z.J."/>
        </authorList>
    </citation>
    <scope>NUCLEOTIDE SEQUENCE [LARGE SCALE GENOMIC DNA]</scope>
    <source>
        <strain evidence="10">Lor288</strain>
    </source>
</reference>
<evidence type="ECO:0000256" key="7">
    <source>
        <dbReference type="ARBA" id="ARBA00022989"/>
    </source>
</evidence>
<dbReference type="PANTHER" id="PTHR31081">
    <property type="entry name" value="UREIDE PERMEASE 1-RELATED-RELATED"/>
    <property type="match status" value="1"/>
</dbReference>
<evidence type="ECO:0000256" key="4">
    <source>
        <dbReference type="ARBA" id="ARBA00022692"/>
    </source>
</evidence>
<feature type="transmembrane region" description="Helical" evidence="9">
    <location>
        <begin position="399"/>
        <end position="418"/>
    </location>
</feature>
<dbReference type="EMBL" id="JBBWWR010000012">
    <property type="protein sequence ID" value="KAK8958254.1"/>
    <property type="molecule type" value="Genomic_DNA"/>
</dbReference>
<comment type="subcellular location">
    <subcellularLocation>
        <location evidence="1">Membrane</location>
        <topology evidence="1">Multi-pass membrane protein</topology>
    </subcellularLocation>
</comment>
<dbReference type="Proteomes" id="UP001412067">
    <property type="component" value="Unassembled WGS sequence"/>
</dbReference>
<keyword evidence="11" id="KW-1185">Reference proteome</keyword>
<feature type="transmembrane region" description="Helical" evidence="9">
    <location>
        <begin position="107"/>
        <end position="130"/>
    </location>
</feature>
<evidence type="ECO:0000256" key="2">
    <source>
        <dbReference type="ARBA" id="ARBA00005931"/>
    </source>
</evidence>
<comment type="similarity">
    <text evidence="2">Belongs to the plant ureide permease (TC 2.A.7.19) family.</text>
</comment>
<dbReference type="InterPro" id="IPR030189">
    <property type="entry name" value="UPS_plant"/>
</dbReference>
<dbReference type="PANTHER" id="PTHR31081:SF5">
    <property type="entry name" value="UREIDE PERMEASE 1-RELATED"/>
    <property type="match status" value="1"/>
</dbReference>
<feature type="transmembrane region" description="Helical" evidence="9">
    <location>
        <begin position="366"/>
        <end position="387"/>
    </location>
</feature>
<dbReference type="Pfam" id="PF07168">
    <property type="entry name" value="Ureide_permease"/>
    <property type="match status" value="1"/>
</dbReference>
<sequence>MYLIEDKGGAIALMMAALLFLGTWPAIVSLQERRGRLPQHTFLDYSIANLTAAVLIALTFGQIGDSQPNLPNFFTQLSQENWPSILFALAGGIVLCLGYLSSQYAWAYVGLAVTEVITCSITVVIGTTMNYFLDGQLNKAEVLFPGVGCFLIAVFLGAAVHSSNEADNKEKLSNCSSNKLISAGVPGDYKNCSNEPNEVGTRLADVAEDDVEKDVECGSSYASKSKTENSKAGTAEYLLELEMRRSIKVFGSNRFVGLSMVFFASICFALFSPAFNLATNDQWNTLKEGVPNLVVYTAFFYFAVSFFVLGIGLNIIFLYRPILGVPKSSFKAYINDWNGRKMALLAGFLCSFGNGFQFMGGQAAGYAAADSVQALPLVSTFWAVVIFREYRKSSKKTYILLACMLLMFIASVAILMASSGDRHS</sequence>
<feature type="transmembrane region" description="Helical" evidence="9">
    <location>
        <begin position="255"/>
        <end position="278"/>
    </location>
</feature>
<feature type="transmembrane region" description="Helical" evidence="9">
    <location>
        <begin position="298"/>
        <end position="322"/>
    </location>
</feature>
<protein>
    <submittedName>
        <fullName evidence="10">Ureide permease 2</fullName>
    </submittedName>
</protein>
<evidence type="ECO:0000256" key="5">
    <source>
        <dbReference type="ARBA" id="ARBA00022741"/>
    </source>
</evidence>
<proteinExistence type="inferred from homology"/>
<evidence type="ECO:0000256" key="1">
    <source>
        <dbReference type="ARBA" id="ARBA00004141"/>
    </source>
</evidence>
<feature type="transmembrane region" description="Helical" evidence="9">
    <location>
        <begin position="142"/>
        <end position="161"/>
    </location>
</feature>
<keyword evidence="4 9" id="KW-0812">Transmembrane</keyword>
<keyword evidence="3" id="KW-0813">Transport</keyword>
<comment type="caution">
    <text evidence="10">The sequence shown here is derived from an EMBL/GenBank/DDBJ whole genome shotgun (WGS) entry which is preliminary data.</text>
</comment>
<keyword evidence="8 9" id="KW-0472">Membrane</keyword>
<evidence type="ECO:0000256" key="8">
    <source>
        <dbReference type="ARBA" id="ARBA00023136"/>
    </source>
</evidence>
<keyword evidence="5" id="KW-0547">Nucleotide-binding</keyword>
<keyword evidence="6" id="KW-0067">ATP-binding</keyword>
<feature type="transmembrane region" description="Helical" evidence="9">
    <location>
        <begin position="12"/>
        <end position="30"/>
    </location>
</feature>
<evidence type="ECO:0000256" key="6">
    <source>
        <dbReference type="ARBA" id="ARBA00022840"/>
    </source>
</evidence>
<evidence type="ECO:0000256" key="9">
    <source>
        <dbReference type="SAM" id="Phobius"/>
    </source>
</evidence>
<name>A0ABR2M3G8_9ASPA</name>
<evidence type="ECO:0000256" key="3">
    <source>
        <dbReference type="ARBA" id="ARBA00022448"/>
    </source>
</evidence>
<accession>A0ABR2M3G8</accession>
<feature type="transmembrane region" description="Helical" evidence="9">
    <location>
        <begin position="42"/>
        <end position="61"/>
    </location>
</feature>
<feature type="transmembrane region" description="Helical" evidence="9">
    <location>
        <begin position="81"/>
        <end position="100"/>
    </location>
</feature>
<keyword evidence="7 9" id="KW-1133">Transmembrane helix</keyword>
<dbReference type="InterPro" id="IPR009834">
    <property type="entry name" value="Ureide_permease"/>
</dbReference>
<evidence type="ECO:0000313" key="10">
    <source>
        <dbReference type="EMBL" id="KAK8958254.1"/>
    </source>
</evidence>
<gene>
    <name evidence="10" type="primary">UPS2</name>
    <name evidence="10" type="ORF">KSP40_PGU011934</name>
</gene>